<protein>
    <submittedName>
        <fullName evidence="2">Uncharacterized protein</fullName>
    </submittedName>
</protein>
<evidence type="ECO:0000256" key="1">
    <source>
        <dbReference type="SAM" id="MobiDB-lite"/>
    </source>
</evidence>
<feature type="region of interest" description="Disordered" evidence="1">
    <location>
        <begin position="191"/>
        <end position="228"/>
    </location>
</feature>
<accession>A0A6C0IBM1</accession>
<name>A0A6C0IBM1_9ZZZZ</name>
<sequence>MEPTTPIIHDRSDYLKVVFGNTTFLINPKIHFHSDNSMIIMDISGENRIDKVNISTIDISGQYIHSYHDISGQHIHTYPDISGLHIHPYMDNIHPYHDVSGWHLPSYRDVSNITYGLHIYPYHDAWGWHMLPSDLSTNDISRNLSRDIGWHIHPHDGSNNMIHDVSGKRLSASSLLTLKVALLPEEFGQWAEKPTTTNSEGDLRSPEEFGQWAEKPTTTNSEGDLRSPEEFGKGLFTHEITVLHVKTIDASLNWYYFHHGHPVDLSMTDISGIHPKSIHIYEYDYPYPSSTLFQVTHDQTHSNSVSKYFNEFICDIHKIMLGDVTEIHMPESTPFEFPIDFIPDVLIPSLCTYTNVSTTVIDISGNEFIHIVDTITDVSGNQTTCDISATVIDISGSEPILHIVDTITDVSGNQTICDISASVIDISGSEPILNVDITDTSGNHSSYDISAINVERDTSGILQSSTYSIDCSSNSIHVTLSDFGNNLPPYVVYICDVCAKAKLSTQ</sequence>
<proteinExistence type="predicted"/>
<dbReference type="EMBL" id="MN740153">
    <property type="protein sequence ID" value="QHT90384.1"/>
    <property type="molecule type" value="Genomic_DNA"/>
</dbReference>
<evidence type="ECO:0000313" key="2">
    <source>
        <dbReference type="EMBL" id="QHT90384.1"/>
    </source>
</evidence>
<organism evidence="2">
    <name type="scientific">viral metagenome</name>
    <dbReference type="NCBI Taxonomy" id="1070528"/>
    <lineage>
        <taxon>unclassified sequences</taxon>
        <taxon>metagenomes</taxon>
        <taxon>organismal metagenomes</taxon>
    </lineage>
</organism>
<dbReference type="AlphaFoldDB" id="A0A6C0IBM1"/>
<reference evidence="2" key="1">
    <citation type="journal article" date="2020" name="Nature">
        <title>Giant virus diversity and host interactions through global metagenomics.</title>
        <authorList>
            <person name="Schulz F."/>
            <person name="Roux S."/>
            <person name="Paez-Espino D."/>
            <person name="Jungbluth S."/>
            <person name="Walsh D.A."/>
            <person name="Denef V.J."/>
            <person name="McMahon K.D."/>
            <person name="Konstantinidis K.T."/>
            <person name="Eloe-Fadrosh E.A."/>
            <person name="Kyrpides N.C."/>
            <person name="Woyke T."/>
        </authorList>
    </citation>
    <scope>NUCLEOTIDE SEQUENCE</scope>
    <source>
        <strain evidence="2">GVMAG-M-3300023184-68</strain>
    </source>
</reference>